<feature type="transmembrane region" description="Helical" evidence="8">
    <location>
        <begin position="415"/>
        <end position="434"/>
    </location>
</feature>
<evidence type="ECO:0000256" key="6">
    <source>
        <dbReference type="ARBA" id="ARBA00023136"/>
    </source>
</evidence>
<dbReference type="PANTHER" id="PTHR10283">
    <property type="entry name" value="SOLUTE CARRIER FAMILY 13 MEMBER"/>
    <property type="match status" value="1"/>
</dbReference>
<evidence type="ECO:0000256" key="5">
    <source>
        <dbReference type="ARBA" id="ARBA00022989"/>
    </source>
</evidence>
<dbReference type="PANTHER" id="PTHR10283:SF82">
    <property type="entry name" value="SOLUTE CARRIER FAMILY 13 MEMBER 2"/>
    <property type="match status" value="1"/>
</dbReference>
<reference evidence="9 10" key="1">
    <citation type="submission" date="2015-09" db="EMBL/GenBank/DDBJ databases">
        <authorList>
            <consortium name="Pathogen Informatics"/>
        </authorList>
    </citation>
    <scope>NUCLEOTIDE SEQUENCE [LARGE SCALE GENOMIC DNA]</scope>
    <source>
        <strain evidence="9 10">2789STDY5608823</strain>
    </source>
</reference>
<evidence type="ECO:0000256" key="7">
    <source>
        <dbReference type="ARBA" id="ARBA00031174"/>
    </source>
</evidence>
<dbReference type="GO" id="GO:1905039">
    <property type="term" value="P:carboxylic acid transmembrane transport"/>
    <property type="evidence" value="ECO:0007669"/>
    <property type="project" value="UniProtKB-ARBA"/>
</dbReference>
<feature type="transmembrane region" description="Helical" evidence="8">
    <location>
        <begin position="339"/>
        <end position="362"/>
    </location>
</feature>
<keyword evidence="5 8" id="KW-1133">Transmembrane helix</keyword>
<dbReference type="InterPro" id="IPR001898">
    <property type="entry name" value="SLC13A/DASS"/>
</dbReference>
<organism evidence="9 10">
    <name type="scientific">Collinsella aerofaciens</name>
    <dbReference type="NCBI Taxonomy" id="74426"/>
    <lineage>
        <taxon>Bacteria</taxon>
        <taxon>Bacillati</taxon>
        <taxon>Actinomycetota</taxon>
        <taxon>Coriobacteriia</taxon>
        <taxon>Coriobacteriales</taxon>
        <taxon>Coriobacteriaceae</taxon>
        <taxon>Collinsella</taxon>
    </lineage>
</organism>
<feature type="transmembrane region" description="Helical" evidence="8">
    <location>
        <begin position="305"/>
        <end position="327"/>
    </location>
</feature>
<evidence type="ECO:0000256" key="1">
    <source>
        <dbReference type="ARBA" id="ARBA00004141"/>
    </source>
</evidence>
<feature type="transmembrane region" description="Helical" evidence="8">
    <location>
        <begin position="47"/>
        <end position="80"/>
    </location>
</feature>
<comment type="subcellular location">
    <subcellularLocation>
        <location evidence="1">Membrane</location>
        <topology evidence="1">Multi-pass membrane protein</topology>
    </subcellularLocation>
</comment>
<dbReference type="GO" id="GO:0005886">
    <property type="term" value="C:plasma membrane"/>
    <property type="evidence" value="ECO:0007669"/>
    <property type="project" value="TreeGrafter"/>
</dbReference>
<feature type="transmembrane region" description="Helical" evidence="8">
    <location>
        <begin position="166"/>
        <end position="184"/>
    </location>
</feature>
<dbReference type="Pfam" id="PF00939">
    <property type="entry name" value="Na_sulph_symp"/>
    <property type="match status" value="1"/>
</dbReference>
<feature type="transmembrane region" description="Helical" evidence="8">
    <location>
        <begin position="234"/>
        <end position="257"/>
    </location>
</feature>
<keyword evidence="6 8" id="KW-0472">Membrane</keyword>
<feature type="transmembrane region" description="Helical" evidence="8">
    <location>
        <begin position="374"/>
        <end position="403"/>
    </location>
</feature>
<protein>
    <recommendedName>
        <fullName evidence="3">Sodium-dependent dicarboxylate transporter SdcS</fullName>
    </recommendedName>
    <alternativeName>
        <fullName evidence="7">Na(+)/dicarboxylate symporter</fullName>
    </alternativeName>
</protein>
<name>A0A174BY29_9ACTN</name>
<evidence type="ECO:0000313" key="10">
    <source>
        <dbReference type="Proteomes" id="UP000095468"/>
    </source>
</evidence>
<feature type="transmembrane region" description="Helical" evidence="8">
    <location>
        <begin position="142"/>
        <end position="160"/>
    </location>
</feature>
<evidence type="ECO:0000313" key="9">
    <source>
        <dbReference type="EMBL" id="CUO06012.1"/>
    </source>
</evidence>
<comment type="similarity">
    <text evidence="2">Belongs to the SLC13A/DASS transporter (TC 2.A.47) family. NADC subfamily.</text>
</comment>
<evidence type="ECO:0000256" key="8">
    <source>
        <dbReference type="SAM" id="Phobius"/>
    </source>
</evidence>
<dbReference type="RefSeq" id="WP_070100742.1">
    <property type="nucleotide sequence ID" value="NZ_CP084004.1"/>
</dbReference>
<feature type="transmembrane region" description="Helical" evidence="8">
    <location>
        <begin position="15"/>
        <end position="35"/>
    </location>
</feature>
<dbReference type="Proteomes" id="UP000095468">
    <property type="component" value="Unassembled WGS sequence"/>
</dbReference>
<evidence type="ECO:0000256" key="3">
    <source>
        <dbReference type="ARBA" id="ARBA00020150"/>
    </source>
</evidence>
<keyword evidence="4 8" id="KW-0812">Transmembrane</keyword>
<sequence>MEAEKKAFKITKREIGFVLGIVVFLLVKFLPLAELSSTVELTVGGQTCLALTLATVVFWACGVAQPGFVGLLYCALLVLFKVCVDDTGAASISATVASTFSSWTKATMWLVIGAYLIASAVKESGLGERIAYAFMLKFVRDAKSLIISIFALTFVLSLLIPHPFPRAFLILAVVSVIAESAGYGDDDKGKLGFLVFAAAAPGSMFFLTGDSTLNPLVAQYSAEAGGMSPSFVDWFLYMSVPMLVALLCTLFLGLFLFKPSKELVYDREQIVAKQAALGKLSVKEIRTIVWLVIAIALWLTVSGDYIGWVTLAIGVALAMPIIGEVLTPASWNAVDIKSLMFLTAAMAVGSVGGATGMNAWIADVVLPSSVPENIFLFALLVAALSMIIHMFMGSVMAVLGVCVPAFISFAAGSSVSPLAVALIVFTSINIHYILPFHNLPILIGEGKDAGGYTSKEAMRMGIPLTAVVFVVVLVEAAWFHLFGLM</sequence>
<dbReference type="AlphaFoldDB" id="A0A174BY29"/>
<evidence type="ECO:0000256" key="4">
    <source>
        <dbReference type="ARBA" id="ARBA00022692"/>
    </source>
</evidence>
<feature type="transmembrane region" description="Helical" evidence="8">
    <location>
        <begin position="191"/>
        <end position="209"/>
    </location>
</feature>
<evidence type="ECO:0000256" key="2">
    <source>
        <dbReference type="ARBA" id="ARBA00006772"/>
    </source>
</evidence>
<feature type="transmembrane region" description="Helical" evidence="8">
    <location>
        <begin position="462"/>
        <end position="484"/>
    </location>
</feature>
<gene>
    <name evidence="9" type="ORF">ERS852381_01010</name>
</gene>
<feature type="transmembrane region" description="Helical" evidence="8">
    <location>
        <begin position="277"/>
        <end position="299"/>
    </location>
</feature>
<dbReference type="EMBL" id="CYYP01000007">
    <property type="protein sequence ID" value="CUO06012.1"/>
    <property type="molecule type" value="Genomic_DNA"/>
</dbReference>
<accession>A0A174BY29</accession>
<proteinExistence type="inferred from homology"/>
<dbReference type="GO" id="GO:0008514">
    <property type="term" value="F:organic anion transmembrane transporter activity"/>
    <property type="evidence" value="ECO:0007669"/>
    <property type="project" value="UniProtKB-ARBA"/>
</dbReference>